<gene>
    <name evidence="1" type="ORF">RHMOL_Rhmol08G0179600</name>
</gene>
<proteinExistence type="predicted"/>
<keyword evidence="2" id="KW-1185">Reference proteome</keyword>
<comment type="caution">
    <text evidence="1">The sequence shown here is derived from an EMBL/GenBank/DDBJ whole genome shotgun (WGS) entry which is preliminary data.</text>
</comment>
<dbReference type="Proteomes" id="UP001062846">
    <property type="component" value="Chromosome 8"/>
</dbReference>
<dbReference type="EMBL" id="CM046395">
    <property type="protein sequence ID" value="KAI8542945.1"/>
    <property type="molecule type" value="Genomic_DNA"/>
</dbReference>
<organism evidence="1 2">
    <name type="scientific">Rhododendron molle</name>
    <name type="common">Chinese azalea</name>
    <name type="synonym">Azalea mollis</name>
    <dbReference type="NCBI Taxonomy" id="49168"/>
    <lineage>
        <taxon>Eukaryota</taxon>
        <taxon>Viridiplantae</taxon>
        <taxon>Streptophyta</taxon>
        <taxon>Embryophyta</taxon>
        <taxon>Tracheophyta</taxon>
        <taxon>Spermatophyta</taxon>
        <taxon>Magnoliopsida</taxon>
        <taxon>eudicotyledons</taxon>
        <taxon>Gunneridae</taxon>
        <taxon>Pentapetalae</taxon>
        <taxon>asterids</taxon>
        <taxon>Ericales</taxon>
        <taxon>Ericaceae</taxon>
        <taxon>Ericoideae</taxon>
        <taxon>Rhodoreae</taxon>
        <taxon>Rhododendron</taxon>
    </lineage>
</organism>
<evidence type="ECO:0000313" key="2">
    <source>
        <dbReference type="Proteomes" id="UP001062846"/>
    </source>
</evidence>
<reference evidence="1" key="1">
    <citation type="submission" date="2022-02" db="EMBL/GenBank/DDBJ databases">
        <title>Plant Genome Project.</title>
        <authorList>
            <person name="Zhang R.-G."/>
        </authorList>
    </citation>
    <scope>NUCLEOTIDE SEQUENCE</scope>
    <source>
        <strain evidence="1">AT1</strain>
    </source>
</reference>
<name>A0ACC0MPQ8_RHOML</name>
<evidence type="ECO:0000313" key="1">
    <source>
        <dbReference type="EMBL" id="KAI8542945.1"/>
    </source>
</evidence>
<sequence length="202" mass="22109">MEELSTETNGKKGVRANSDFNSPEEKRVDSGSPESSPKRARKNSYLNSSEFVRVEWDEFEVNSPESNRIPDDILDILDEPDAVADSVIQDLDSVIKSFEEEILPHSPSPVDFPVTVPEYVESQVDLGYLLEASGSELGLPPTAEKQITKTESDDLTHLAPEALGSSEGFGFEGELSSYEPFGFGAGEENEDDFVAVGGLFRL</sequence>
<accession>A0ACC0MPQ8</accession>
<protein>
    <submittedName>
        <fullName evidence="1">Uncharacterized protein</fullName>
    </submittedName>
</protein>